<dbReference type="PANTHER" id="PTHR31947:SF36">
    <property type="entry name" value="DNA_RNA-BINDING PROTEIN ALBA-LIKE DOMAIN-CONTAINING PROTEIN"/>
    <property type="match status" value="1"/>
</dbReference>
<dbReference type="InterPro" id="IPR002775">
    <property type="entry name" value="DNA/RNA-bd_Alba-like"/>
</dbReference>
<sequence length="130" mass="14909">MGPENSNQINVSVKKNPNFYVFLAKKYFETHETIELHALGNAVSTSVIASENLVRNNYATFGEIRTKTITVQSTQGNNRGDSKKAKLFITLNRSKDFFDVMKKFNEIREENERLNAKETEEKKASTEEQQ</sequence>
<organism evidence="4">
    <name type="scientific">Strombidinopsis acuminata</name>
    <dbReference type="NCBI Taxonomy" id="141414"/>
    <lineage>
        <taxon>Eukaryota</taxon>
        <taxon>Sar</taxon>
        <taxon>Alveolata</taxon>
        <taxon>Ciliophora</taxon>
        <taxon>Intramacronucleata</taxon>
        <taxon>Spirotrichea</taxon>
        <taxon>Choreotrichia</taxon>
        <taxon>Choreotrichida</taxon>
        <taxon>Strombidinopsidae</taxon>
        <taxon>Strombidinopsis</taxon>
    </lineage>
</organism>
<dbReference type="GO" id="GO:0003723">
    <property type="term" value="F:RNA binding"/>
    <property type="evidence" value="ECO:0007669"/>
    <property type="project" value="UniProtKB-KW"/>
</dbReference>
<dbReference type="GO" id="GO:0005634">
    <property type="term" value="C:nucleus"/>
    <property type="evidence" value="ECO:0007669"/>
    <property type="project" value="TreeGrafter"/>
</dbReference>
<evidence type="ECO:0000259" key="3">
    <source>
        <dbReference type="Pfam" id="PF01918"/>
    </source>
</evidence>
<name>A0A7S3TVL7_9SPIT</name>
<protein>
    <recommendedName>
        <fullName evidence="3">DNA/RNA-binding protein Alba-like domain-containing protein</fullName>
    </recommendedName>
</protein>
<proteinExistence type="predicted"/>
<dbReference type="EMBL" id="HBIQ01095266">
    <property type="protein sequence ID" value="CAE0594081.1"/>
    <property type="molecule type" value="Transcribed_RNA"/>
</dbReference>
<dbReference type="Pfam" id="PF01918">
    <property type="entry name" value="Alba"/>
    <property type="match status" value="1"/>
</dbReference>
<evidence type="ECO:0000313" key="4">
    <source>
        <dbReference type="EMBL" id="CAE0594081.1"/>
    </source>
</evidence>
<feature type="region of interest" description="Disordered" evidence="2">
    <location>
        <begin position="109"/>
        <end position="130"/>
    </location>
</feature>
<dbReference type="InterPro" id="IPR014560">
    <property type="entry name" value="UCP030333_Alba"/>
</dbReference>
<dbReference type="Gene3D" id="3.30.110.20">
    <property type="entry name" value="Alba-like domain"/>
    <property type="match status" value="1"/>
</dbReference>
<evidence type="ECO:0000256" key="2">
    <source>
        <dbReference type="SAM" id="MobiDB-lite"/>
    </source>
</evidence>
<accession>A0A7S3TVL7</accession>
<keyword evidence="1" id="KW-0694">RNA-binding</keyword>
<dbReference type="InterPro" id="IPR036882">
    <property type="entry name" value="Alba-like_dom_sf"/>
</dbReference>
<dbReference type="AlphaFoldDB" id="A0A7S3TVL7"/>
<reference evidence="4" key="1">
    <citation type="submission" date="2021-01" db="EMBL/GenBank/DDBJ databases">
        <authorList>
            <person name="Corre E."/>
            <person name="Pelletier E."/>
            <person name="Niang G."/>
            <person name="Scheremetjew M."/>
            <person name="Finn R."/>
            <person name="Kale V."/>
            <person name="Holt S."/>
            <person name="Cochrane G."/>
            <person name="Meng A."/>
            <person name="Brown T."/>
            <person name="Cohen L."/>
        </authorList>
    </citation>
    <scope>NUCLEOTIDE SEQUENCE</scope>
    <source>
        <strain evidence="4">SPMC142</strain>
    </source>
</reference>
<feature type="domain" description="DNA/RNA-binding protein Alba-like" evidence="3">
    <location>
        <begin position="7"/>
        <end position="70"/>
    </location>
</feature>
<gene>
    <name evidence="4" type="ORF">SACU0126_LOCUS30314</name>
</gene>
<dbReference type="PANTHER" id="PTHR31947">
    <property type="entry name" value="DNA/RNA-BINDING PROTEIN ALBA 3"/>
    <property type="match status" value="1"/>
</dbReference>
<dbReference type="SUPFAM" id="SSF82704">
    <property type="entry name" value="AlbA-like"/>
    <property type="match status" value="1"/>
</dbReference>
<evidence type="ECO:0000256" key="1">
    <source>
        <dbReference type="ARBA" id="ARBA00022884"/>
    </source>
</evidence>